<keyword evidence="5" id="KW-1185">Reference proteome</keyword>
<dbReference type="GO" id="GO:0046872">
    <property type="term" value="F:metal ion binding"/>
    <property type="evidence" value="ECO:0007669"/>
    <property type="project" value="UniProtKB-KW"/>
</dbReference>
<dbReference type="Gene3D" id="3.90.850.10">
    <property type="entry name" value="Fumarylacetoacetase-like, C-terminal domain"/>
    <property type="match status" value="1"/>
</dbReference>
<evidence type="ECO:0000313" key="4">
    <source>
        <dbReference type="EMBL" id="SLK07945.1"/>
    </source>
</evidence>
<dbReference type="PANTHER" id="PTHR42796">
    <property type="entry name" value="FUMARYLACETOACETATE HYDROLASE DOMAIN-CONTAINING PROTEIN 2A-RELATED"/>
    <property type="match status" value="1"/>
</dbReference>
<gene>
    <name evidence="4" type="ORF">SAMN06295987_10790</name>
</gene>
<evidence type="ECO:0000313" key="5">
    <source>
        <dbReference type="Proteomes" id="UP000190989"/>
    </source>
</evidence>
<proteinExistence type="inferred from homology"/>
<dbReference type="InterPro" id="IPR036663">
    <property type="entry name" value="Fumarylacetoacetase_C_sf"/>
</dbReference>
<evidence type="ECO:0000256" key="2">
    <source>
        <dbReference type="ARBA" id="ARBA00022723"/>
    </source>
</evidence>
<keyword evidence="2" id="KW-0479">Metal-binding</keyword>
<protein>
    <submittedName>
        <fullName evidence="4">2-keto-4-pentenoate hydratase/2-oxohepta-3-ene-1,7-dioic acid hydratase (Catechol pathway)</fullName>
    </submittedName>
</protein>
<dbReference type="FunFam" id="3.90.850.10:FF:000002">
    <property type="entry name" value="2-hydroxyhepta-2,4-diene-1,7-dioate isomerase"/>
    <property type="match status" value="1"/>
</dbReference>
<dbReference type="RefSeq" id="WP_079731502.1">
    <property type="nucleotide sequence ID" value="NZ_FVZE01000007.1"/>
</dbReference>
<evidence type="ECO:0000259" key="3">
    <source>
        <dbReference type="Pfam" id="PF01557"/>
    </source>
</evidence>
<reference evidence="5" key="1">
    <citation type="submission" date="2017-02" db="EMBL/GenBank/DDBJ databases">
        <authorList>
            <person name="Varghese N."/>
            <person name="Submissions S."/>
        </authorList>
    </citation>
    <scope>NUCLEOTIDE SEQUENCE [LARGE SCALE GENOMIC DNA]</scope>
    <source>
        <strain evidence="5">SM117</strain>
    </source>
</reference>
<organism evidence="4 5">
    <name type="scientific">Novosphingobium mathurense</name>
    <dbReference type="NCBI Taxonomy" id="428990"/>
    <lineage>
        <taxon>Bacteria</taxon>
        <taxon>Pseudomonadati</taxon>
        <taxon>Pseudomonadota</taxon>
        <taxon>Alphaproteobacteria</taxon>
        <taxon>Sphingomonadales</taxon>
        <taxon>Sphingomonadaceae</taxon>
        <taxon>Novosphingobium</taxon>
    </lineage>
</organism>
<comment type="similarity">
    <text evidence="1">Belongs to the FAH family.</text>
</comment>
<dbReference type="GO" id="GO:0019752">
    <property type="term" value="P:carboxylic acid metabolic process"/>
    <property type="evidence" value="ECO:0007669"/>
    <property type="project" value="UniProtKB-ARBA"/>
</dbReference>
<sequence length="285" mass="31116">MKLVTFEMGRGPEVGVVENDRIICVGRAFPDQASTMIDLIRNWEALRPQIEALVASSHESVGLAEAHLLAPIPRPGKIMAIGLNYKDHIAESGLATPEHQLWFSKASTSAHPPYDPIALPKASPNTVDYEAELVAVIGKAGKHIPESDAETYVFGYCCGNDVSVREWQKMTPQWTLGKSFDTHAPFGPYIVTSDEVGDPHQLAFRCLVNGEVRQSSNTRHLLFNVFSQVAHLTKVMTLEPGDLIFTGTSGGVGAAMKPPSFLAERDVVRVEFEKLGHIEAAFAPE</sequence>
<evidence type="ECO:0000256" key="1">
    <source>
        <dbReference type="ARBA" id="ARBA00010211"/>
    </source>
</evidence>
<dbReference type="EMBL" id="FVZE01000007">
    <property type="protein sequence ID" value="SLK07945.1"/>
    <property type="molecule type" value="Genomic_DNA"/>
</dbReference>
<dbReference type="GO" id="GO:0016853">
    <property type="term" value="F:isomerase activity"/>
    <property type="evidence" value="ECO:0007669"/>
    <property type="project" value="UniProtKB-ARBA"/>
</dbReference>
<name>A0A1U6IIT7_9SPHN</name>
<dbReference type="InterPro" id="IPR051121">
    <property type="entry name" value="FAH"/>
</dbReference>
<dbReference type="STRING" id="428990.SAMN06295987_10790"/>
<dbReference type="AlphaFoldDB" id="A0A1U6IIT7"/>
<dbReference type="Proteomes" id="UP000190989">
    <property type="component" value="Unassembled WGS sequence"/>
</dbReference>
<feature type="domain" description="Fumarylacetoacetase-like C-terminal" evidence="3">
    <location>
        <begin position="77"/>
        <end position="280"/>
    </location>
</feature>
<dbReference type="Pfam" id="PF01557">
    <property type="entry name" value="FAA_hydrolase"/>
    <property type="match status" value="1"/>
</dbReference>
<accession>A0A1U6IIT7</accession>
<dbReference type="InterPro" id="IPR011234">
    <property type="entry name" value="Fumarylacetoacetase-like_C"/>
</dbReference>
<dbReference type="SUPFAM" id="SSF56529">
    <property type="entry name" value="FAH"/>
    <property type="match status" value="1"/>
</dbReference>
<dbReference type="PANTHER" id="PTHR42796:SF4">
    <property type="entry name" value="FUMARYLACETOACETATE HYDROLASE DOMAIN-CONTAINING PROTEIN 2A"/>
    <property type="match status" value="1"/>
</dbReference>